<accession>A0A6A6AI64</accession>
<comment type="similarity">
    <text evidence="3">Belongs to the TMA20 family.</text>
</comment>
<feature type="domain" description="PUA" evidence="4">
    <location>
        <begin position="90"/>
        <end position="183"/>
    </location>
</feature>
<name>A0A6A6AI64_9PLEO</name>
<dbReference type="PROSITE" id="PS50890">
    <property type="entry name" value="PUA"/>
    <property type="match status" value="1"/>
</dbReference>
<dbReference type="EMBL" id="ML977502">
    <property type="protein sequence ID" value="KAF2131672.1"/>
    <property type="molecule type" value="Genomic_DNA"/>
</dbReference>
<dbReference type="OrthoDB" id="10249667at2759"/>
<dbReference type="CDD" id="cd11609">
    <property type="entry name" value="MCT1_N"/>
    <property type="match status" value="1"/>
</dbReference>
<keyword evidence="6" id="KW-1185">Reference proteome</keyword>
<dbReference type="GO" id="GO:0005737">
    <property type="term" value="C:cytoplasm"/>
    <property type="evidence" value="ECO:0007669"/>
    <property type="project" value="UniProtKB-SubCell"/>
</dbReference>
<comment type="subcellular location">
    <subcellularLocation>
        <location evidence="1 3">Cytoplasm</location>
    </subcellularLocation>
</comment>
<dbReference type="NCBIfam" id="TIGR00451">
    <property type="entry name" value="unchar_dom_2"/>
    <property type="match status" value="1"/>
</dbReference>
<evidence type="ECO:0000256" key="3">
    <source>
        <dbReference type="PIRNR" id="PIRNR005067"/>
    </source>
</evidence>
<dbReference type="Pfam" id="PF17832">
    <property type="entry name" value="Pre-PUA"/>
    <property type="match status" value="1"/>
</dbReference>
<evidence type="ECO:0000259" key="4">
    <source>
        <dbReference type="SMART" id="SM00359"/>
    </source>
</evidence>
<dbReference type="CDD" id="cd21155">
    <property type="entry name" value="PUA_MCTS-1-like"/>
    <property type="match status" value="1"/>
</dbReference>
<dbReference type="InterPro" id="IPR041366">
    <property type="entry name" value="Pre-PUA"/>
</dbReference>
<dbReference type="GeneID" id="54408220"/>
<comment type="function">
    <text evidence="3">Involved in translation.</text>
</comment>
<dbReference type="Proteomes" id="UP000799771">
    <property type="component" value="Unassembled WGS sequence"/>
</dbReference>
<dbReference type="GO" id="GO:0003723">
    <property type="term" value="F:RNA binding"/>
    <property type="evidence" value="ECO:0007669"/>
    <property type="project" value="InterPro"/>
</dbReference>
<dbReference type="RefSeq" id="XP_033526059.1">
    <property type="nucleotide sequence ID" value="XM_033667788.1"/>
</dbReference>
<evidence type="ECO:0000313" key="6">
    <source>
        <dbReference type="Proteomes" id="UP000799771"/>
    </source>
</evidence>
<protein>
    <recommendedName>
        <fullName evidence="3">Translation machinery-associated protein 20</fullName>
    </recommendedName>
</protein>
<gene>
    <name evidence="5" type="ORF">P153DRAFT_365241</name>
</gene>
<evidence type="ECO:0000256" key="2">
    <source>
        <dbReference type="ARBA" id="ARBA00022490"/>
    </source>
</evidence>
<proteinExistence type="inferred from homology"/>
<dbReference type="InterPro" id="IPR016437">
    <property type="entry name" value="MCT-1/Tma20"/>
</dbReference>
<organism evidence="5 6">
    <name type="scientific">Dothidotthia symphoricarpi CBS 119687</name>
    <dbReference type="NCBI Taxonomy" id="1392245"/>
    <lineage>
        <taxon>Eukaryota</taxon>
        <taxon>Fungi</taxon>
        <taxon>Dikarya</taxon>
        <taxon>Ascomycota</taxon>
        <taxon>Pezizomycotina</taxon>
        <taxon>Dothideomycetes</taxon>
        <taxon>Pleosporomycetidae</taxon>
        <taxon>Pleosporales</taxon>
        <taxon>Dothidotthiaceae</taxon>
        <taxon>Dothidotthia</taxon>
    </lineage>
</organism>
<dbReference type="PANTHER" id="PTHR22798">
    <property type="entry name" value="MCT-1 PROTEIN"/>
    <property type="match status" value="1"/>
</dbReference>
<dbReference type="AlphaFoldDB" id="A0A6A6AI64"/>
<dbReference type="Pfam" id="PF01472">
    <property type="entry name" value="PUA"/>
    <property type="match status" value="1"/>
</dbReference>
<dbReference type="InterPro" id="IPR002478">
    <property type="entry name" value="PUA"/>
</dbReference>
<dbReference type="InterPro" id="IPR015947">
    <property type="entry name" value="PUA-like_sf"/>
</dbReference>
<evidence type="ECO:0000256" key="1">
    <source>
        <dbReference type="ARBA" id="ARBA00004496"/>
    </source>
</evidence>
<evidence type="ECO:0000313" key="5">
    <source>
        <dbReference type="EMBL" id="KAF2131672.1"/>
    </source>
</evidence>
<keyword evidence="2 3" id="KW-0963">Cytoplasm</keyword>
<dbReference type="GO" id="GO:0001731">
    <property type="term" value="P:formation of translation preinitiation complex"/>
    <property type="evidence" value="ECO:0007669"/>
    <property type="project" value="TreeGrafter"/>
</dbReference>
<dbReference type="SUPFAM" id="SSF88697">
    <property type="entry name" value="PUA domain-like"/>
    <property type="match status" value="1"/>
</dbReference>
<sequence>MFKKDITSGAKSKVKSSAQRAIRSKVIEEYPKLEPYIEDILPKKEQLDLVKLPDRVSLYTLNGTPLFFQHMDDAILPHLTLVHKYPTAFHRLRIDRGAIRFVLSGATLMAPGLTSPGGRLPGADLSDEDKEIYGSEDLAPGTVVVIEAEGKETACMVGVLKMGTKEMKEAKKGQACETGHYLGDGLWGLNLA</sequence>
<reference evidence="5" key="1">
    <citation type="journal article" date="2020" name="Stud. Mycol.">
        <title>101 Dothideomycetes genomes: a test case for predicting lifestyles and emergence of pathogens.</title>
        <authorList>
            <person name="Haridas S."/>
            <person name="Albert R."/>
            <person name="Binder M."/>
            <person name="Bloem J."/>
            <person name="Labutti K."/>
            <person name="Salamov A."/>
            <person name="Andreopoulos B."/>
            <person name="Baker S."/>
            <person name="Barry K."/>
            <person name="Bills G."/>
            <person name="Bluhm B."/>
            <person name="Cannon C."/>
            <person name="Castanera R."/>
            <person name="Culley D."/>
            <person name="Daum C."/>
            <person name="Ezra D."/>
            <person name="Gonzalez J."/>
            <person name="Henrissat B."/>
            <person name="Kuo A."/>
            <person name="Liang C."/>
            <person name="Lipzen A."/>
            <person name="Lutzoni F."/>
            <person name="Magnuson J."/>
            <person name="Mondo S."/>
            <person name="Nolan M."/>
            <person name="Ohm R."/>
            <person name="Pangilinan J."/>
            <person name="Park H.-J."/>
            <person name="Ramirez L."/>
            <person name="Alfaro M."/>
            <person name="Sun H."/>
            <person name="Tritt A."/>
            <person name="Yoshinaga Y."/>
            <person name="Zwiers L.-H."/>
            <person name="Turgeon B."/>
            <person name="Goodwin S."/>
            <person name="Spatafora J."/>
            <person name="Crous P."/>
            <person name="Grigoriev I."/>
        </authorList>
    </citation>
    <scope>NUCLEOTIDE SEQUENCE</scope>
    <source>
        <strain evidence="5">CBS 119687</strain>
    </source>
</reference>
<dbReference type="PANTHER" id="PTHR22798:SF0">
    <property type="entry name" value="MALIGNANT T-CELL-AMPLIFIED SEQUENCE 1"/>
    <property type="match status" value="1"/>
</dbReference>
<dbReference type="SMART" id="SM00359">
    <property type="entry name" value="PUA"/>
    <property type="match status" value="1"/>
</dbReference>
<dbReference type="PIRSF" id="PIRSF005067">
    <property type="entry name" value="Tma_RNA-bind_prd"/>
    <property type="match status" value="1"/>
</dbReference>
<dbReference type="InterPro" id="IPR004521">
    <property type="entry name" value="Uncharacterised_CHP00451"/>
</dbReference>
<dbReference type="Gene3D" id="3.10.400.20">
    <property type="match status" value="1"/>
</dbReference>